<dbReference type="InterPro" id="IPR050269">
    <property type="entry name" value="ComplexI_Subunit6"/>
</dbReference>
<sequence length="168" mass="19394">MEMMLSLMISFSLLLTLINHPLAMGLTLLIITTLICMLTGFLNLNFWFSYILFIVMIGGLLVLFIYMTSIASNEKFKFNNFITIFFLIIPITLLTIILTNDSFNLQNSFNNIDSLKLNIKPFFFSSLMKFMSYPMSMISIMLMTYLLITLIAVVKITTIKYGPLRQKF</sequence>
<keyword evidence="6" id="KW-0679">Respiratory chain</keyword>
<keyword evidence="7 16" id="KW-0812">Transmembrane</keyword>
<dbReference type="GO" id="GO:0031966">
    <property type="term" value="C:mitochondrial membrane"/>
    <property type="evidence" value="ECO:0007669"/>
    <property type="project" value="UniProtKB-SubCell"/>
</dbReference>
<feature type="transmembrane region" description="Helical" evidence="16">
    <location>
        <begin position="133"/>
        <end position="157"/>
    </location>
</feature>
<evidence type="ECO:0000256" key="12">
    <source>
        <dbReference type="ARBA" id="ARBA00023128"/>
    </source>
</evidence>
<evidence type="ECO:0000313" key="17">
    <source>
        <dbReference type="EMBL" id="QEJ81588.1"/>
    </source>
</evidence>
<evidence type="ECO:0000256" key="4">
    <source>
        <dbReference type="ARBA" id="ARBA00021095"/>
    </source>
</evidence>
<evidence type="ECO:0000256" key="16">
    <source>
        <dbReference type="SAM" id="Phobius"/>
    </source>
</evidence>
<evidence type="ECO:0000256" key="2">
    <source>
        <dbReference type="ARBA" id="ARBA00005698"/>
    </source>
</evidence>
<dbReference type="PANTHER" id="PTHR11435">
    <property type="entry name" value="NADH UBIQUINONE OXIDOREDUCTASE SUBUNIT ND6"/>
    <property type="match status" value="1"/>
</dbReference>
<comment type="similarity">
    <text evidence="2">Belongs to the complex I subunit 6 family.</text>
</comment>
<comment type="subcellular location">
    <subcellularLocation>
        <location evidence="1">Mitochondrion membrane</location>
        <topology evidence="1">Multi-pass membrane protein</topology>
    </subcellularLocation>
</comment>
<feature type="transmembrane region" description="Helical" evidence="16">
    <location>
        <begin position="78"/>
        <end position="98"/>
    </location>
</feature>
<name>A0A5C0PWY2_9COLE</name>
<evidence type="ECO:0000256" key="13">
    <source>
        <dbReference type="ARBA" id="ARBA00023136"/>
    </source>
</evidence>
<evidence type="ECO:0000256" key="7">
    <source>
        <dbReference type="ARBA" id="ARBA00022692"/>
    </source>
</evidence>
<proteinExistence type="inferred from homology"/>
<evidence type="ECO:0000256" key="14">
    <source>
        <dbReference type="ARBA" id="ARBA00031019"/>
    </source>
</evidence>
<dbReference type="CTD" id="4541"/>
<evidence type="ECO:0000256" key="8">
    <source>
        <dbReference type="ARBA" id="ARBA00022967"/>
    </source>
</evidence>
<accession>A0A5C0PWY2</accession>
<evidence type="ECO:0000256" key="6">
    <source>
        <dbReference type="ARBA" id="ARBA00022660"/>
    </source>
</evidence>
<dbReference type="GO" id="GO:0008137">
    <property type="term" value="F:NADH dehydrogenase (ubiquinone) activity"/>
    <property type="evidence" value="ECO:0007669"/>
    <property type="project" value="UniProtKB-EC"/>
</dbReference>
<dbReference type="PANTHER" id="PTHR11435:SF1">
    <property type="entry name" value="NADH-UBIQUINONE OXIDOREDUCTASE CHAIN 6"/>
    <property type="match status" value="1"/>
</dbReference>
<keyword evidence="8" id="KW-1278">Translocase</keyword>
<dbReference type="EMBL" id="MK292112">
    <property type="protein sequence ID" value="QEJ81588.1"/>
    <property type="molecule type" value="Genomic_DNA"/>
</dbReference>
<dbReference type="RefSeq" id="YP_009695050.1">
    <property type="nucleotide sequence ID" value="NC_044778.1"/>
</dbReference>
<reference evidence="17" key="1">
    <citation type="journal article" date="2019" name="Mol. Phylogenet. Evol.">
        <title>Phylogenetic analysis provides insights into the evolution of Asian fireflies and adult bioluminescence.</title>
        <authorList>
            <person name="Chen X."/>
            <person name="Dong Z."/>
            <person name="Liu G."/>
            <person name="He J."/>
            <person name="Zhao R."/>
            <person name="Wang W."/>
            <person name="Peng Y."/>
            <person name="Li X."/>
        </authorList>
    </citation>
    <scope>NUCLEOTIDE SEQUENCE</scope>
</reference>
<keyword evidence="11" id="KW-0520">NAD</keyword>
<evidence type="ECO:0000256" key="1">
    <source>
        <dbReference type="ARBA" id="ARBA00004225"/>
    </source>
</evidence>
<keyword evidence="9" id="KW-0249">Electron transport</keyword>
<dbReference type="GeneID" id="41826360"/>
<dbReference type="AlphaFoldDB" id="A0A5C0PWY2"/>
<gene>
    <name evidence="17" type="primary">ND6</name>
    <name evidence="17" type="ORF">FM03_27</name>
</gene>
<feature type="transmembrane region" description="Helical" evidence="16">
    <location>
        <begin position="47"/>
        <end position="66"/>
    </location>
</feature>
<geneLocation type="mitochondrion" evidence="17"/>
<dbReference type="EC" id="7.1.1.2" evidence="3"/>
<organism evidence="17">
    <name type="scientific">Emeia pseudosauteri</name>
    <dbReference type="NCBI Taxonomy" id="2592744"/>
    <lineage>
        <taxon>Eukaryota</taxon>
        <taxon>Metazoa</taxon>
        <taxon>Ecdysozoa</taxon>
        <taxon>Arthropoda</taxon>
        <taxon>Hexapoda</taxon>
        <taxon>Insecta</taxon>
        <taxon>Pterygota</taxon>
        <taxon>Neoptera</taxon>
        <taxon>Endopterygota</taxon>
        <taxon>Coleoptera</taxon>
        <taxon>Polyphaga</taxon>
        <taxon>Elateriformia</taxon>
        <taxon>Elateroidea</taxon>
        <taxon>Lampyridae</taxon>
        <taxon>Luciolinae</taxon>
        <taxon>Emeia</taxon>
    </lineage>
</organism>
<protein>
    <recommendedName>
        <fullName evidence="4">NADH-ubiquinone oxidoreductase chain 6</fullName>
        <ecNumber evidence="3">7.1.1.2</ecNumber>
    </recommendedName>
    <alternativeName>
        <fullName evidence="14">NADH dehydrogenase subunit 6</fullName>
    </alternativeName>
</protein>
<evidence type="ECO:0000256" key="3">
    <source>
        <dbReference type="ARBA" id="ARBA00012944"/>
    </source>
</evidence>
<comment type="catalytic activity">
    <reaction evidence="15">
        <text>a ubiquinone + NADH + 5 H(+)(in) = a ubiquinol + NAD(+) + 4 H(+)(out)</text>
        <dbReference type="Rhea" id="RHEA:29091"/>
        <dbReference type="Rhea" id="RHEA-COMP:9565"/>
        <dbReference type="Rhea" id="RHEA-COMP:9566"/>
        <dbReference type="ChEBI" id="CHEBI:15378"/>
        <dbReference type="ChEBI" id="CHEBI:16389"/>
        <dbReference type="ChEBI" id="CHEBI:17976"/>
        <dbReference type="ChEBI" id="CHEBI:57540"/>
        <dbReference type="ChEBI" id="CHEBI:57945"/>
        <dbReference type="EC" id="7.1.1.2"/>
    </reaction>
</comment>
<evidence type="ECO:0000256" key="9">
    <source>
        <dbReference type="ARBA" id="ARBA00022982"/>
    </source>
</evidence>
<evidence type="ECO:0000256" key="15">
    <source>
        <dbReference type="ARBA" id="ARBA00049551"/>
    </source>
</evidence>
<keyword evidence="13 16" id="KW-0472">Membrane</keyword>
<evidence type="ECO:0000256" key="5">
    <source>
        <dbReference type="ARBA" id="ARBA00022448"/>
    </source>
</evidence>
<evidence type="ECO:0000256" key="10">
    <source>
        <dbReference type="ARBA" id="ARBA00022989"/>
    </source>
</evidence>
<evidence type="ECO:0000256" key="11">
    <source>
        <dbReference type="ARBA" id="ARBA00023027"/>
    </source>
</evidence>
<keyword evidence="10 16" id="KW-1133">Transmembrane helix</keyword>
<feature type="transmembrane region" description="Helical" evidence="16">
    <location>
        <begin position="21"/>
        <end position="41"/>
    </location>
</feature>
<keyword evidence="5" id="KW-0813">Transport</keyword>
<keyword evidence="12 17" id="KW-0496">Mitochondrion</keyword>